<sequence>MAEAPSGGIRGFACDVLEDWDPRALNISLPKGLSPALRVRRGDHVFVFKTVVHPTMDLGYTHRASGASHQRGWVPLRILDKGAPVAPLPLPIELPAATQIFTQNASNADQEQPANVLQDTLQDLWRSIKASETDLRNVIPGMSDHSSQILFHRRAHAYGDLVYNSIVPEARTIMGSGQFNLESLGNLRAVSPNWPTQAGVYLIIYEDFGGVTIGSTTYRIALYFGQTVQFYGRLNQHQQGAQTKTSAHYRLAKKAGTMRMVPIILSPGGNIPESFLDIAEFSMVCLFRTWFSALFRPSEASAVGAYATDFDACIAFSSLMRDVSLRTGWAPGRTYGVNWHTPILAHPRPDFQWTSWYLEGKDLYVYRTRRQIKISPGHVEIHWQSGRDVSIPAAVAREAGFEHNQSIHLVVEIKKKNGEYLTHPFRFMRFPPQIGLNPELEKLRSMAVRIEWVNEQGNWKSYYLEREKTWQPMPNSTVPAIYRHALFIMCNVEQTVFNNPPAWTLPTAPARVNFLRYNHMQQKLEVEVRPLRHRQWPPDNTIAQNTQRLEHMFPPGPNSDTIIGERPGKAFLGNFRTACDLCFSQSTTTKCQYDSTTHTCQNCRRLNRPCTFSRSGNLIQDFVYGQRLEELGIAPHMARSGSMTNDMERAPFDPSIEEEEHANLAAD</sequence>
<reference evidence="3 4" key="1">
    <citation type="submission" date="2020-02" db="EMBL/GenBank/DDBJ databases">
        <title>Identification and distribution of gene clusters putatively required for synthesis of sphingolipid metabolism inhibitors in phylogenetically diverse species of the filamentous fungus Fusarium.</title>
        <authorList>
            <person name="Kim H.-S."/>
            <person name="Busman M."/>
            <person name="Brown D.W."/>
            <person name="Divon H."/>
            <person name="Uhlig S."/>
            <person name="Proctor R.H."/>
        </authorList>
    </citation>
    <scope>NUCLEOTIDE SEQUENCE [LARGE SCALE GENOMIC DNA]</scope>
    <source>
        <strain evidence="3 4">NRRL 2903</strain>
    </source>
</reference>
<evidence type="ECO:0000256" key="2">
    <source>
        <dbReference type="SAM" id="MobiDB-lite"/>
    </source>
</evidence>
<evidence type="ECO:0000313" key="4">
    <source>
        <dbReference type="Proteomes" id="UP000537989"/>
    </source>
</evidence>
<keyword evidence="1" id="KW-0539">Nucleus</keyword>
<dbReference type="Proteomes" id="UP000537989">
    <property type="component" value="Unassembled WGS sequence"/>
</dbReference>
<dbReference type="InterPro" id="IPR001138">
    <property type="entry name" value="Zn2Cys6_DnaBD"/>
</dbReference>
<evidence type="ECO:0000313" key="3">
    <source>
        <dbReference type="EMBL" id="KAF5247304.1"/>
    </source>
</evidence>
<proteinExistence type="predicted"/>
<accession>A0AAN6HK48</accession>
<dbReference type="GO" id="GO:0008270">
    <property type="term" value="F:zinc ion binding"/>
    <property type="evidence" value="ECO:0007669"/>
    <property type="project" value="InterPro"/>
</dbReference>
<organism evidence="3 4">
    <name type="scientific">Fusarium austroamericanum</name>
    <dbReference type="NCBI Taxonomy" id="282268"/>
    <lineage>
        <taxon>Eukaryota</taxon>
        <taxon>Fungi</taxon>
        <taxon>Dikarya</taxon>
        <taxon>Ascomycota</taxon>
        <taxon>Pezizomycotina</taxon>
        <taxon>Sordariomycetes</taxon>
        <taxon>Hypocreomycetidae</taxon>
        <taxon>Hypocreales</taxon>
        <taxon>Nectriaceae</taxon>
        <taxon>Fusarium</taxon>
    </lineage>
</organism>
<dbReference type="EMBL" id="JAAMOD010000017">
    <property type="protein sequence ID" value="KAF5247304.1"/>
    <property type="molecule type" value="Genomic_DNA"/>
</dbReference>
<evidence type="ECO:0000256" key="1">
    <source>
        <dbReference type="ARBA" id="ARBA00023242"/>
    </source>
</evidence>
<name>A0AAN6HK48_FUSAU</name>
<gene>
    <name evidence="3" type="ORF">FAUST_859</name>
</gene>
<dbReference type="AlphaFoldDB" id="A0AAN6HK48"/>
<keyword evidence="4" id="KW-1185">Reference proteome</keyword>
<feature type="region of interest" description="Disordered" evidence="2">
    <location>
        <begin position="639"/>
        <end position="667"/>
    </location>
</feature>
<dbReference type="GO" id="GO:0000981">
    <property type="term" value="F:DNA-binding transcription factor activity, RNA polymerase II-specific"/>
    <property type="evidence" value="ECO:0007669"/>
    <property type="project" value="InterPro"/>
</dbReference>
<protein>
    <recommendedName>
        <fullName evidence="5">Zn(2)-C6 fungal-type domain-containing protein</fullName>
    </recommendedName>
</protein>
<dbReference type="CDD" id="cd00067">
    <property type="entry name" value="GAL4"/>
    <property type="match status" value="1"/>
</dbReference>
<comment type="caution">
    <text evidence="3">The sequence shown here is derived from an EMBL/GenBank/DDBJ whole genome shotgun (WGS) entry which is preliminary data.</text>
</comment>
<evidence type="ECO:0008006" key="5">
    <source>
        <dbReference type="Google" id="ProtNLM"/>
    </source>
</evidence>